<dbReference type="AlphaFoldDB" id="A0A840V6L4"/>
<evidence type="ECO:0000313" key="1">
    <source>
        <dbReference type="EMBL" id="MBB5349399.1"/>
    </source>
</evidence>
<reference evidence="1 2" key="1">
    <citation type="submission" date="2020-08" db="EMBL/GenBank/DDBJ databases">
        <title>Genomic Encyclopedia of Type Strains, Phase IV (KMG-IV): sequencing the most valuable type-strain genomes for metagenomic binning, comparative biology and taxonomic classification.</title>
        <authorList>
            <person name="Goeker M."/>
        </authorList>
    </citation>
    <scope>NUCLEOTIDE SEQUENCE [LARGE SCALE GENOMIC DNA]</scope>
    <source>
        <strain evidence="1 2">DSM 28570</strain>
    </source>
</reference>
<comment type="caution">
    <text evidence="1">The sequence shown here is derived from an EMBL/GenBank/DDBJ whole genome shotgun (WGS) entry which is preliminary data.</text>
</comment>
<keyword evidence="2" id="KW-1185">Reference proteome</keyword>
<dbReference type="EMBL" id="JACHEO010000025">
    <property type="protein sequence ID" value="MBB5349399.1"/>
    <property type="molecule type" value="Genomic_DNA"/>
</dbReference>
<accession>A0A840V6L4</accession>
<proteinExistence type="predicted"/>
<dbReference type="Proteomes" id="UP000539642">
    <property type="component" value="Unassembled WGS sequence"/>
</dbReference>
<protein>
    <submittedName>
        <fullName evidence="1">Uncharacterized protein</fullName>
    </submittedName>
</protein>
<name>A0A840V6L4_9BACT</name>
<evidence type="ECO:0000313" key="2">
    <source>
        <dbReference type="Proteomes" id="UP000539642"/>
    </source>
</evidence>
<gene>
    <name evidence="1" type="ORF">HNQ81_003153</name>
</gene>
<organism evidence="1 2">
    <name type="scientific">Desulfoprunum benzoelyticum</name>
    <dbReference type="NCBI Taxonomy" id="1506996"/>
    <lineage>
        <taxon>Bacteria</taxon>
        <taxon>Pseudomonadati</taxon>
        <taxon>Thermodesulfobacteriota</taxon>
        <taxon>Desulfobulbia</taxon>
        <taxon>Desulfobulbales</taxon>
        <taxon>Desulfobulbaceae</taxon>
        <taxon>Desulfoprunum</taxon>
    </lineage>
</organism>
<sequence>MYKAMKLLNAGIDEVEKAVFFNTADLFWRSI</sequence>